<organism evidence="11 12">
    <name type="scientific">Candidatus Iainarchaeum sp</name>
    <dbReference type="NCBI Taxonomy" id="3101447"/>
    <lineage>
        <taxon>Archaea</taxon>
        <taxon>Candidatus Iainarchaeota</taxon>
        <taxon>Candidatus Iainarchaeia</taxon>
        <taxon>Candidatus Iainarchaeales</taxon>
        <taxon>Candidatus Iainarchaeaceae</taxon>
        <taxon>Candidatus Iainarchaeum</taxon>
    </lineage>
</organism>
<reference evidence="11" key="2">
    <citation type="submission" date="2021-05" db="EMBL/GenBank/DDBJ databases">
        <title>Protein family content uncovers lineage relationships and bacterial pathway maintenance mechanisms in DPANN archaea.</title>
        <authorList>
            <person name="Castelle C.J."/>
            <person name="Meheust R."/>
            <person name="Jaffe A.L."/>
            <person name="Seitz K."/>
            <person name="Gong X."/>
            <person name="Baker B.J."/>
            <person name="Banfield J.F."/>
        </authorList>
    </citation>
    <scope>NUCLEOTIDE SEQUENCE</scope>
    <source>
        <strain evidence="11">RIFCSPHIGHO2_01_FULL_GW2011_AR10_43_9</strain>
    </source>
</reference>
<evidence type="ECO:0000256" key="9">
    <source>
        <dbReference type="ARBA" id="ARBA00050687"/>
    </source>
</evidence>
<dbReference type="GO" id="GO:0005829">
    <property type="term" value="C:cytosol"/>
    <property type="evidence" value="ECO:0007669"/>
    <property type="project" value="TreeGrafter"/>
</dbReference>
<dbReference type="Pfam" id="PF01808">
    <property type="entry name" value="AICARFT_IMPCHas"/>
    <property type="match status" value="1"/>
</dbReference>
<dbReference type="FunFam" id="3.40.140.20:FF:000002">
    <property type="entry name" value="Bifunctional purine biosynthesis protein PurH"/>
    <property type="match status" value="1"/>
</dbReference>
<dbReference type="PIRSF" id="PIRSF000414">
    <property type="entry name" value="AICARFT_IMPCHas"/>
    <property type="match status" value="1"/>
</dbReference>
<dbReference type="GO" id="GO:0003937">
    <property type="term" value="F:IMP cyclohydrolase activity"/>
    <property type="evidence" value="ECO:0007669"/>
    <property type="project" value="UniProtKB-EC"/>
</dbReference>
<dbReference type="EC" id="3.5.4.10" evidence="11"/>
<evidence type="ECO:0000256" key="1">
    <source>
        <dbReference type="ARBA" id="ARBA00004844"/>
    </source>
</evidence>
<keyword evidence="6 11" id="KW-0378">Hydrolase</keyword>
<dbReference type="SUPFAM" id="SSF52335">
    <property type="entry name" value="Methylglyoxal synthase-like"/>
    <property type="match status" value="1"/>
</dbReference>
<dbReference type="SMART" id="SM00798">
    <property type="entry name" value="AICARFT_IMPCHas"/>
    <property type="match status" value="1"/>
</dbReference>
<dbReference type="InterPro" id="IPR036914">
    <property type="entry name" value="MGS-like_dom_sf"/>
</dbReference>
<comment type="caution">
    <text evidence="11">The sequence shown here is derived from an EMBL/GenBank/DDBJ whole genome shotgun (WGS) entry which is preliminary data.</text>
</comment>
<gene>
    <name evidence="11" type="primary">purH</name>
    <name evidence="11" type="ORF">J4224_00340</name>
</gene>
<dbReference type="CDD" id="cd01421">
    <property type="entry name" value="IMPCH"/>
    <property type="match status" value="1"/>
</dbReference>
<dbReference type="GO" id="GO:0006189">
    <property type="term" value="P:'de novo' IMP biosynthetic process"/>
    <property type="evidence" value="ECO:0007669"/>
    <property type="project" value="TreeGrafter"/>
</dbReference>
<dbReference type="GO" id="GO:0004643">
    <property type="term" value="F:phosphoribosylaminoimidazolecarboxamide formyltransferase activity"/>
    <property type="evidence" value="ECO:0007669"/>
    <property type="project" value="UniProtKB-EC"/>
</dbReference>
<feature type="domain" description="MGS-like" evidence="10">
    <location>
        <begin position="1"/>
        <end position="145"/>
    </location>
</feature>
<dbReference type="PROSITE" id="PS51855">
    <property type="entry name" value="MGS"/>
    <property type="match status" value="1"/>
</dbReference>
<dbReference type="FunFam" id="3.40.50.1380:FF:000001">
    <property type="entry name" value="Bifunctional purine biosynthesis protein PurH"/>
    <property type="match status" value="1"/>
</dbReference>
<dbReference type="SUPFAM" id="SSF53927">
    <property type="entry name" value="Cytidine deaminase-like"/>
    <property type="match status" value="1"/>
</dbReference>
<evidence type="ECO:0000313" key="12">
    <source>
        <dbReference type="Proteomes" id="UP000683213"/>
    </source>
</evidence>
<keyword evidence="5" id="KW-0658">Purine biosynthesis</keyword>
<proteinExistence type="inferred from homology"/>
<dbReference type="AlphaFoldDB" id="A0A8T4KUU1"/>
<comment type="catalytic activity">
    <reaction evidence="8">
        <text>(6R)-10-formyltetrahydrofolate + 5-amino-1-(5-phospho-beta-D-ribosyl)imidazole-4-carboxamide = 5-formamido-1-(5-phospho-D-ribosyl)imidazole-4-carboxamide + (6S)-5,6,7,8-tetrahydrofolate</text>
        <dbReference type="Rhea" id="RHEA:22192"/>
        <dbReference type="ChEBI" id="CHEBI:57453"/>
        <dbReference type="ChEBI" id="CHEBI:58467"/>
        <dbReference type="ChEBI" id="CHEBI:58475"/>
        <dbReference type="ChEBI" id="CHEBI:195366"/>
        <dbReference type="EC" id="2.1.2.3"/>
    </reaction>
</comment>
<dbReference type="NCBIfam" id="TIGR00355">
    <property type="entry name" value="purH"/>
    <property type="match status" value="1"/>
</dbReference>
<evidence type="ECO:0000256" key="6">
    <source>
        <dbReference type="ARBA" id="ARBA00022801"/>
    </source>
</evidence>
<keyword evidence="7" id="KW-0511">Multifunctional enzyme</keyword>
<keyword evidence="4 11" id="KW-0808">Transferase</keyword>
<evidence type="ECO:0000256" key="7">
    <source>
        <dbReference type="ARBA" id="ARBA00023268"/>
    </source>
</evidence>
<dbReference type="FunFam" id="3.40.140.20:FF:000001">
    <property type="entry name" value="Bifunctional purine biosynthesis protein PurH"/>
    <property type="match status" value="1"/>
</dbReference>
<evidence type="ECO:0000256" key="3">
    <source>
        <dbReference type="ARBA" id="ARBA00007667"/>
    </source>
</evidence>
<evidence type="ECO:0000313" key="11">
    <source>
        <dbReference type="EMBL" id="MBS3058858.1"/>
    </source>
</evidence>
<sequence>MVKLQRALISVSDKQGIAELARILNRFNVEIIASSGTAELLKKARIPAKKIESISSFPEILGGRVKTIHPKIFGGILSRRTKADEAELRKHKIKPIDLIVVNLYPFKETASKTEDMKSIIEKIDIGGVALLRAAAKNFERVAVVSSPKQYAALMDELIQSNGRISFSTRERLAVEAFSETAAYETIISQFFWRKFSTESFPEKFTASFEKIMDLRYGENYQQKGSFYKEPAVKEPCIAIAEVMNGKQLSFNNIFDADAAIELVKEFREPAAVIIKHGNPCGAASSNSVSDAFRKALACDPASAFGGIIAFNRKCDTATAKKITSFFNEIVIAPDFDSVALNILKRKKNLRVLRVNGLDRQFSYSDEFSFKKVVGGLLLQERDTKGISSRDLKFVSKKKPSKKELSSMLFAWRVAKHAKSNAIVLAKENQTIGIGAGQTSRVEAVKIAIGKAGKRAQNSVIASDGFFPFADSIELAAKAGVAGLIEPGGSVKDEEVVKAANKAKISLVFTGIRHFRH</sequence>
<dbReference type="Gene3D" id="3.40.140.20">
    <property type="match status" value="2"/>
</dbReference>
<comment type="pathway">
    <text evidence="2">Purine metabolism; IMP biosynthesis via de novo pathway; 5-formamido-1-(5-phospho-D-ribosyl)imidazole-4-carboxamide from 5-amino-1-(5-phospho-D-ribosyl)imidazole-4-carboxamide (10-formyl THF route): step 1/1.</text>
</comment>
<name>A0A8T4KUU1_9ARCH</name>
<dbReference type="HAMAP" id="MF_00139">
    <property type="entry name" value="PurH"/>
    <property type="match status" value="1"/>
</dbReference>
<dbReference type="InterPro" id="IPR002695">
    <property type="entry name" value="PurH-like"/>
</dbReference>
<comment type="similarity">
    <text evidence="3">Belongs to the PurH family.</text>
</comment>
<dbReference type="PANTHER" id="PTHR11692:SF0">
    <property type="entry name" value="BIFUNCTIONAL PURINE BIOSYNTHESIS PROTEIN ATIC"/>
    <property type="match status" value="1"/>
</dbReference>
<evidence type="ECO:0000256" key="8">
    <source>
        <dbReference type="ARBA" id="ARBA00050488"/>
    </source>
</evidence>
<evidence type="ECO:0000256" key="5">
    <source>
        <dbReference type="ARBA" id="ARBA00022755"/>
    </source>
</evidence>
<evidence type="ECO:0000256" key="4">
    <source>
        <dbReference type="ARBA" id="ARBA00022679"/>
    </source>
</evidence>
<comment type="pathway">
    <text evidence="1">Purine metabolism; IMP biosynthesis via de novo pathway; IMP from 5-formamido-1-(5-phospho-D-ribosyl)imidazole-4-carboxamide: step 1/1.</text>
</comment>
<dbReference type="PANTHER" id="PTHR11692">
    <property type="entry name" value="BIFUNCTIONAL PURINE BIOSYNTHESIS PROTEIN PURH"/>
    <property type="match status" value="1"/>
</dbReference>
<dbReference type="EMBL" id="JAGVWF010000004">
    <property type="protein sequence ID" value="MBS3058858.1"/>
    <property type="molecule type" value="Genomic_DNA"/>
</dbReference>
<dbReference type="SMART" id="SM00851">
    <property type="entry name" value="MGS"/>
    <property type="match status" value="1"/>
</dbReference>
<dbReference type="Gene3D" id="3.40.50.1380">
    <property type="entry name" value="Methylglyoxal synthase-like domain"/>
    <property type="match status" value="1"/>
</dbReference>
<dbReference type="InterPro" id="IPR024051">
    <property type="entry name" value="AICAR_Tfase_dup_dom_sf"/>
</dbReference>
<accession>A0A8T4KUU1</accession>
<reference evidence="11" key="1">
    <citation type="submission" date="2021-03" db="EMBL/GenBank/DDBJ databases">
        <authorList>
            <person name="Jaffe A."/>
        </authorList>
    </citation>
    <scope>NUCLEOTIDE SEQUENCE</scope>
    <source>
        <strain evidence="11">RIFCSPHIGHO2_01_FULL_GW2011_AR10_43_9</strain>
    </source>
</reference>
<comment type="catalytic activity">
    <reaction evidence="9">
        <text>IMP + H2O = 5-formamido-1-(5-phospho-D-ribosyl)imidazole-4-carboxamide</text>
        <dbReference type="Rhea" id="RHEA:18445"/>
        <dbReference type="ChEBI" id="CHEBI:15377"/>
        <dbReference type="ChEBI" id="CHEBI:58053"/>
        <dbReference type="ChEBI" id="CHEBI:58467"/>
        <dbReference type="EC" id="3.5.4.10"/>
    </reaction>
</comment>
<evidence type="ECO:0000256" key="2">
    <source>
        <dbReference type="ARBA" id="ARBA00004954"/>
    </source>
</evidence>
<dbReference type="NCBIfam" id="NF002049">
    <property type="entry name" value="PRK00881.1"/>
    <property type="match status" value="1"/>
</dbReference>
<dbReference type="Proteomes" id="UP000683213">
    <property type="component" value="Unassembled WGS sequence"/>
</dbReference>
<dbReference type="Pfam" id="PF02142">
    <property type="entry name" value="MGS"/>
    <property type="match status" value="1"/>
</dbReference>
<protein>
    <submittedName>
        <fullName evidence="11">Bifunctional phosphoribosylaminoimidazolecarboxamide formyltransferase/IMP cyclohydrolase</fullName>
        <ecNumber evidence="11">2.1.2.3</ecNumber>
        <ecNumber evidence="11">3.5.4.10</ecNumber>
    </submittedName>
</protein>
<dbReference type="EC" id="2.1.2.3" evidence="11"/>
<dbReference type="InterPro" id="IPR016193">
    <property type="entry name" value="Cytidine_deaminase-like"/>
</dbReference>
<evidence type="ECO:0000259" key="10">
    <source>
        <dbReference type="PROSITE" id="PS51855"/>
    </source>
</evidence>
<dbReference type="InterPro" id="IPR011607">
    <property type="entry name" value="MGS-like_dom"/>
</dbReference>